<name>A0ABQ4WVJ7_9ASTR</name>
<dbReference type="Proteomes" id="UP001151760">
    <property type="component" value="Unassembled WGS sequence"/>
</dbReference>
<comment type="caution">
    <text evidence="2">The sequence shown here is derived from an EMBL/GenBank/DDBJ whole genome shotgun (WGS) entry which is preliminary data.</text>
</comment>
<feature type="region of interest" description="Disordered" evidence="1">
    <location>
        <begin position="32"/>
        <end position="119"/>
    </location>
</feature>
<feature type="compositionally biased region" description="Acidic residues" evidence="1">
    <location>
        <begin position="62"/>
        <end position="92"/>
    </location>
</feature>
<accession>A0ABQ4WVJ7</accession>
<protein>
    <submittedName>
        <fullName evidence="2">Uncharacterized protein</fullName>
    </submittedName>
</protein>
<sequence>MSRPRAWLCLSQSKRLQQWKQPTVACLRATVVPDEQQQKISGTNEGAGVTPEVPDVLKYDSESEEESWTFSQDEEDVKEDSDKNDDIEETESDNDRDNLTHPNLSTYNAKDQEEEKAYE</sequence>
<feature type="compositionally biased region" description="Basic and acidic residues" evidence="1">
    <location>
        <begin position="110"/>
        <end position="119"/>
    </location>
</feature>
<keyword evidence="3" id="KW-1185">Reference proteome</keyword>
<gene>
    <name evidence="2" type="ORF">Tco_0651700</name>
</gene>
<organism evidence="2 3">
    <name type="scientific">Tanacetum coccineum</name>
    <dbReference type="NCBI Taxonomy" id="301880"/>
    <lineage>
        <taxon>Eukaryota</taxon>
        <taxon>Viridiplantae</taxon>
        <taxon>Streptophyta</taxon>
        <taxon>Embryophyta</taxon>
        <taxon>Tracheophyta</taxon>
        <taxon>Spermatophyta</taxon>
        <taxon>Magnoliopsida</taxon>
        <taxon>eudicotyledons</taxon>
        <taxon>Gunneridae</taxon>
        <taxon>Pentapetalae</taxon>
        <taxon>asterids</taxon>
        <taxon>campanulids</taxon>
        <taxon>Asterales</taxon>
        <taxon>Asteraceae</taxon>
        <taxon>Asteroideae</taxon>
        <taxon>Anthemideae</taxon>
        <taxon>Anthemidinae</taxon>
        <taxon>Tanacetum</taxon>
    </lineage>
</organism>
<reference evidence="2" key="1">
    <citation type="journal article" date="2022" name="Int. J. Mol. Sci.">
        <title>Draft Genome of Tanacetum Coccineum: Genomic Comparison of Closely Related Tanacetum-Family Plants.</title>
        <authorList>
            <person name="Yamashiro T."/>
            <person name="Shiraishi A."/>
            <person name="Nakayama K."/>
            <person name="Satake H."/>
        </authorList>
    </citation>
    <scope>NUCLEOTIDE SEQUENCE</scope>
</reference>
<dbReference type="EMBL" id="BQNB010008970">
    <property type="protein sequence ID" value="GJS56916.1"/>
    <property type="molecule type" value="Genomic_DNA"/>
</dbReference>
<reference evidence="2" key="2">
    <citation type="submission" date="2022-01" db="EMBL/GenBank/DDBJ databases">
        <authorList>
            <person name="Yamashiro T."/>
            <person name="Shiraishi A."/>
            <person name="Satake H."/>
            <person name="Nakayama K."/>
        </authorList>
    </citation>
    <scope>NUCLEOTIDE SEQUENCE</scope>
</reference>
<feature type="compositionally biased region" description="Polar residues" evidence="1">
    <location>
        <begin position="100"/>
        <end position="109"/>
    </location>
</feature>
<evidence type="ECO:0000313" key="2">
    <source>
        <dbReference type="EMBL" id="GJS56916.1"/>
    </source>
</evidence>
<evidence type="ECO:0000256" key="1">
    <source>
        <dbReference type="SAM" id="MobiDB-lite"/>
    </source>
</evidence>
<evidence type="ECO:0000313" key="3">
    <source>
        <dbReference type="Proteomes" id="UP001151760"/>
    </source>
</evidence>
<proteinExistence type="predicted"/>